<evidence type="ECO:0000313" key="3">
    <source>
        <dbReference type="EMBL" id="MVU77509.1"/>
    </source>
</evidence>
<dbReference type="Proteomes" id="UP000466794">
    <property type="component" value="Unassembled WGS sequence"/>
</dbReference>
<evidence type="ECO:0000313" key="4">
    <source>
        <dbReference type="Proteomes" id="UP000466794"/>
    </source>
</evidence>
<gene>
    <name evidence="3" type="ORF">GPX89_09645</name>
</gene>
<evidence type="ECO:0000256" key="1">
    <source>
        <dbReference type="SAM" id="MobiDB-lite"/>
    </source>
</evidence>
<feature type="chain" id="PRO_5029708243" evidence="2">
    <location>
        <begin position="28"/>
        <end position="73"/>
    </location>
</feature>
<name>A0A7K1UTM4_9NOCA</name>
<feature type="signal peptide" evidence="2">
    <location>
        <begin position="1"/>
        <end position="27"/>
    </location>
</feature>
<feature type="region of interest" description="Disordered" evidence="1">
    <location>
        <begin position="44"/>
        <end position="73"/>
    </location>
</feature>
<feature type="compositionally biased region" description="Basic and acidic residues" evidence="1">
    <location>
        <begin position="54"/>
        <end position="73"/>
    </location>
</feature>
<accession>A0A7K1UTM4</accession>
<reference evidence="3 4" key="1">
    <citation type="submission" date="2019-12" db="EMBL/GenBank/DDBJ databases">
        <title>Nocardia sp. nov. ET3-3 isolated from soil.</title>
        <authorList>
            <person name="Kanchanasin P."/>
            <person name="Tanasupawat S."/>
            <person name="Yuki M."/>
            <person name="Kudo T."/>
        </authorList>
    </citation>
    <scope>NUCLEOTIDE SEQUENCE [LARGE SCALE GENOMIC DNA]</scope>
    <source>
        <strain evidence="3 4">ET3-3</strain>
    </source>
</reference>
<organism evidence="3 4">
    <name type="scientific">Nocardia terrae</name>
    <dbReference type="NCBI Taxonomy" id="2675851"/>
    <lineage>
        <taxon>Bacteria</taxon>
        <taxon>Bacillati</taxon>
        <taxon>Actinomycetota</taxon>
        <taxon>Actinomycetes</taxon>
        <taxon>Mycobacteriales</taxon>
        <taxon>Nocardiaceae</taxon>
        <taxon>Nocardia</taxon>
    </lineage>
</organism>
<keyword evidence="4" id="KW-1185">Reference proteome</keyword>
<dbReference type="EMBL" id="WRPP01000001">
    <property type="protein sequence ID" value="MVU77509.1"/>
    <property type="molecule type" value="Genomic_DNA"/>
</dbReference>
<proteinExistence type="predicted"/>
<comment type="caution">
    <text evidence="3">The sequence shown here is derived from an EMBL/GenBank/DDBJ whole genome shotgun (WGS) entry which is preliminary data.</text>
</comment>
<keyword evidence="2" id="KW-0732">Signal</keyword>
<sequence length="73" mass="7393">MNRKGAATALIGILAAGVVAGTGVASADPGPGCVYPEGNSAYCQPFGHDSSPLADRHTGDHDDHGDHGDHDQR</sequence>
<dbReference type="AlphaFoldDB" id="A0A7K1UTM4"/>
<protein>
    <submittedName>
        <fullName evidence="3">Uncharacterized protein</fullName>
    </submittedName>
</protein>
<evidence type="ECO:0000256" key="2">
    <source>
        <dbReference type="SAM" id="SignalP"/>
    </source>
</evidence>
<dbReference type="RefSeq" id="WP_157386834.1">
    <property type="nucleotide sequence ID" value="NZ_WRPP01000001.1"/>
</dbReference>